<keyword evidence="2" id="KW-0805">Transcription regulation</keyword>
<proteinExistence type="predicted"/>
<dbReference type="InterPro" id="IPR047057">
    <property type="entry name" value="MerR_fam"/>
</dbReference>
<dbReference type="eggNOG" id="COG2226">
    <property type="taxonomic scope" value="Bacteria"/>
</dbReference>
<dbReference type="InterPro" id="IPR000551">
    <property type="entry name" value="MerR-type_HTH_dom"/>
</dbReference>
<dbReference type="OrthoDB" id="465705at2"/>
<dbReference type="EMBL" id="AVBF01000018">
    <property type="protein sequence ID" value="KGP73060.1"/>
    <property type="molecule type" value="Genomic_DNA"/>
</dbReference>
<dbReference type="CDD" id="cd00592">
    <property type="entry name" value="HTH_MerR-like"/>
    <property type="match status" value="1"/>
</dbReference>
<evidence type="ECO:0000259" key="5">
    <source>
        <dbReference type="PROSITE" id="PS50937"/>
    </source>
</evidence>
<dbReference type="InterPro" id="IPR013216">
    <property type="entry name" value="Methyltransf_11"/>
</dbReference>
<dbReference type="eggNOG" id="COG0789">
    <property type="taxonomic scope" value="Bacteria"/>
</dbReference>
<protein>
    <submittedName>
        <fullName evidence="6">Transcriptional regulator</fullName>
    </submittedName>
</protein>
<organism evidence="6 7">
    <name type="scientific">Pontibacillus yanchengensis Y32</name>
    <dbReference type="NCBI Taxonomy" id="1385514"/>
    <lineage>
        <taxon>Bacteria</taxon>
        <taxon>Bacillati</taxon>
        <taxon>Bacillota</taxon>
        <taxon>Bacilli</taxon>
        <taxon>Bacillales</taxon>
        <taxon>Bacillaceae</taxon>
        <taxon>Pontibacillus</taxon>
    </lineage>
</organism>
<dbReference type="SUPFAM" id="SSF46955">
    <property type="entry name" value="Putative DNA-binding domain"/>
    <property type="match status" value="1"/>
</dbReference>
<dbReference type="GO" id="GO:0003700">
    <property type="term" value="F:DNA-binding transcription factor activity"/>
    <property type="evidence" value="ECO:0007669"/>
    <property type="project" value="InterPro"/>
</dbReference>
<dbReference type="InterPro" id="IPR029063">
    <property type="entry name" value="SAM-dependent_MTases_sf"/>
</dbReference>
<name>A0A0A2TUT9_9BACI</name>
<dbReference type="CDD" id="cd02440">
    <property type="entry name" value="AdoMet_MTases"/>
    <property type="match status" value="1"/>
</dbReference>
<keyword evidence="7" id="KW-1185">Reference proteome</keyword>
<sequence length="343" mass="39976">MKIKEAANQLHTTPRTIRFYEEKGLIEPEKGENDYRYYNEADLWRLQAILALREIGMSTNQIKEALEDEKEIETYLNVQRSALYEEWLQMKDMITTVDDMLEKQKEHKLAAEDLFKLSKQLKGLKQTRNDWEDKWNFNNQAQAYDQNIKTTGYRFNVHEHYHEALAKVRECISPMSGQLGVDIGTGTGNLASLFLEKDVEMIGVDQSEEMLKVCKEKHPEMDVRHGHFLALPLMDGQADFITTSYALHHIPDTQKLLALKEMDRVLGNEGCIAIADLMFKDEHDRKLKLAKYKEEENHEALEAIHDEYYADRSLLVNWLKENGYHVECLAFNPILHVVFAEKV</sequence>
<dbReference type="AlphaFoldDB" id="A0A0A2TUT9"/>
<dbReference type="PANTHER" id="PTHR30204">
    <property type="entry name" value="REDOX-CYCLING DRUG-SENSING TRANSCRIPTIONAL ACTIVATOR SOXR"/>
    <property type="match status" value="1"/>
</dbReference>
<dbReference type="Pfam" id="PF13411">
    <property type="entry name" value="MerR_1"/>
    <property type="match status" value="1"/>
</dbReference>
<dbReference type="PROSITE" id="PS50937">
    <property type="entry name" value="HTH_MERR_2"/>
    <property type="match status" value="1"/>
</dbReference>
<dbReference type="Gene3D" id="1.10.1660.10">
    <property type="match status" value="1"/>
</dbReference>
<evidence type="ECO:0000313" key="6">
    <source>
        <dbReference type="EMBL" id="KGP73060.1"/>
    </source>
</evidence>
<keyword evidence="3" id="KW-0238">DNA-binding</keyword>
<keyword evidence="1" id="KW-0678">Repressor</keyword>
<dbReference type="PRINTS" id="PR00040">
    <property type="entry name" value="HTHMERR"/>
</dbReference>
<feature type="domain" description="HTH merR-type" evidence="5">
    <location>
        <begin position="1"/>
        <end position="68"/>
    </location>
</feature>
<dbReference type="SMART" id="SM00422">
    <property type="entry name" value="HTH_MERR"/>
    <property type="match status" value="1"/>
</dbReference>
<accession>A0A0A2TUT9</accession>
<dbReference type="InterPro" id="IPR009061">
    <property type="entry name" value="DNA-bd_dom_put_sf"/>
</dbReference>
<dbReference type="RefSeq" id="WP_036818370.1">
    <property type="nucleotide sequence ID" value="NZ_AVBF01000018.1"/>
</dbReference>
<evidence type="ECO:0000256" key="2">
    <source>
        <dbReference type="ARBA" id="ARBA00023015"/>
    </source>
</evidence>
<dbReference type="GO" id="GO:0003677">
    <property type="term" value="F:DNA binding"/>
    <property type="evidence" value="ECO:0007669"/>
    <property type="project" value="UniProtKB-KW"/>
</dbReference>
<reference evidence="6 7" key="1">
    <citation type="journal article" date="2015" name="Stand. Genomic Sci.">
        <title>High quality draft genome sequence of the moderately halophilic bacterium Pontibacillus yanchengensis Y32(T) and comparison among Pontibacillus genomes.</title>
        <authorList>
            <person name="Huang J."/>
            <person name="Qiao Z.X."/>
            <person name="Tang J.W."/>
            <person name="Wang G."/>
        </authorList>
    </citation>
    <scope>NUCLEOTIDE SEQUENCE [LARGE SCALE GENOMIC DNA]</scope>
    <source>
        <strain evidence="6 7">Y32</strain>
    </source>
</reference>
<dbReference type="SUPFAM" id="SSF53335">
    <property type="entry name" value="S-adenosyl-L-methionine-dependent methyltransferases"/>
    <property type="match status" value="1"/>
</dbReference>
<gene>
    <name evidence="6" type="ORF">N782_07380</name>
</gene>
<comment type="caution">
    <text evidence="6">The sequence shown here is derived from an EMBL/GenBank/DDBJ whole genome shotgun (WGS) entry which is preliminary data.</text>
</comment>
<evidence type="ECO:0000313" key="7">
    <source>
        <dbReference type="Proteomes" id="UP000030147"/>
    </source>
</evidence>
<dbReference type="Proteomes" id="UP000030147">
    <property type="component" value="Unassembled WGS sequence"/>
</dbReference>
<dbReference type="Pfam" id="PF08241">
    <property type="entry name" value="Methyltransf_11"/>
    <property type="match status" value="1"/>
</dbReference>
<dbReference type="STRING" id="1385514.N782_07380"/>
<dbReference type="Gene3D" id="3.40.50.150">
    <property type="entry name" value="Vaccinia Virus protein VP39"/>
    <property type="match status" value="1"/>
</dbReference>
<dbReference type="PANTHER" id="PTHR30204:SF69">
    <property type="entry name" value="MERR-FAMILY TRANSCRIPTIONAL REGULATOR"/>
    <property type="match status" value="1"/>
</dbReference>
<evidence type="ECO:0000256" key="4">
    <source>
        <dbReference type="ARBA" id="ARBA00023163"/>
    </source>
</evidence>
<evidence type="ECO:0000256" key="1">
    <source>
        <dbReference type="ARBA" id="ARBA00022491"/>
    </source>
</evidence>
<keyword evidence="4" id="KW-0804">Transcription</keyword>
<evidence type="ECO:0000256" key="3">
    <source>
        <dbReference type="ARBA" id="ARBA00023125"/>
    </source>
</evidence>